<feature type="region of interest" description="Disordered" evidence="2">
    <location>
        <begin position="49"/>
        <end position="68"/>
    </location>
</feature>
<protein>
    <recommendedName>
        <fullName evidence="3">C3H1-type domain-containing protein</fullName>
    </recommendedName>
</protein>
<feature type="domain" description="C3H1-type" evidence="3">
    <location>
        <begin position="114"/>
        <end position="138"/>
    </location>
</feature>
<dbReference type="GO" id="GO:0008270">
    <property type="term" value="F:zinc ion binding"/>
    <property type="evidence" value="ECO:0007669"/>
    <property type="project" value="UniProtKB-KW"/>
</dbReference>
<proteinExistence type="predicted"/>
<feature type="region of interest" description="Disordered" evidence="2">
    <location>
        <begin position="199"/>
        <end position="221"/>
    </location>
</feature>
<keyword evidence="5" id="KW-1185">Reference proteome</keyword>
<name>A0AA36IBW0_9DINO</name>
<keyword evidence="1" id="KW-0479">Metal-binding</keyword>
<dbReference type="Proteomes" id="UP001178507">
    <property type="component" value="Unassembled WGS sequence"/>
</dbReference>
<keyword evidence="1" id="KW-0863">Zinc-finger</keyword>
<feature type="region of interest" description="Disordered" evidence="2">
    <location>
        <begin position="80"/>
        <end position="108"/>
    </location>
</feature>
<reference evidence="4" key="1">
    <citation type="submission" date="2023-08" db="EMBL/GenBank/DDBJ databases">
        <authorList>
            <person name="Chen Y."/>
            <person name="Shah S."/>
            <person name="Dougan E. K."/>
            <person name="Thang M."/>
            <person name="Chan C."/>
        </authorList>
    </citation>
    <scope>NUCLEOTIDE SEQUENCE</scope>
</reference>
<organism evidence="4 5">
    <name type="scientific">Effrenium voratum</name>
    <dbReference type="NCBI Taxonomy" id="2562239"/>
    <lineage>
        <taxon>Eukaryota</taxon>
        <taxon>Sar</taxon>
        <taxon>Alveolata</taxon>
        <taxon>Dinophyceae</taxon>
        <taxon>Suessiales</taxon>
        <taxon>Symbiodiniaceae</taxon>
        <taxon>Effrenium</taxon>
    </lineage>
</organism>
<comment type="caution">
    <text evidence="4">The sequence shown here is derived from an EMBL/GenBank/DDBJ whole genome shotgun (WGS) entry which is preliminary data.</text>
</comment>
<dbReference type="PROSITE" id="PS50103">
    <property type="entry name" value="ZF_C3H1"/>
    <property type="match status" value="1"/>
</dbReference>
<evidence type="ECO:0000256" key="1">
    <source>
        <dbReference type="PROSITE-ProRule" id="PRU00723"/>
    </source>
</evidence>
<evidence type="ECO:0000259" key="3">
    <source>
        <dbReference type="PROSITE" id="PS50103"/>
    </source>
</evidence>
<keyword evidence="1" id="KW-0862">Zinc</keyword>
<sequence length="221" mass="24442">MCLHFFVPEFFFQKAGGSTARFAHATAFTQENRTEAGKCTNEGLMALPREGGQRREEHSSSGSSSSAFRTVQHTLQQQLLEDPSTDNSGNDGSAGETPCKGSGEHPNGSGSCDPCIFYCSSLGCKDGDACKYCHHPWEERQAVQRPRKPLREKLKARIEQLLQNRRPDEVQEELQAEARKSPYARKLLQGYVLGLTHPVPRSKESKCSSTKGSHMPTSVEL</sequence>
<dbReference type="AlphaFoldDB" id="A0AA36IBW0"/>
<feature type="zinc finger region" description="C3H1-type" evidence="1">
    <location>
        <begin position="114"/>
        <end position="138"/>
    </location>
</feature>
<evidence type="ECO:0000256" key="2">
    <source>
        <dbReference type="SAM" id="MobiDB-lite"/>
    </source>
</evidence>
<dbReference type="InterPro" id="IPR000571">
    <property type="entry name" value="Znf_CCCH"/>
</dbReference>
<evidence type="ECO:0000313" key="5">
    <source>
        <dbReference type="Proteomes" id="UP001178507"/>
    </source>
</evidence>
<feature type="compositionally biased region" description="Polar residues" evidence="2">
    <location>
        <begin position="80"/>
        <end position="91"/>
    </location>
</feature>
<feature type="compositionally biased region" description="Polar residues" evidence="2">
    <location>
        <begin position="207"/>
        <end position="221"/>
    </location>
</feature>
<accession>A0AA36IBW0</accession>
<dbReference type="EMBL" id="CAUJNA010001160">
    <property type="protein sequence ID" value="CAJ1384846.1"/>
    <property type="molecule type" value="Genomic_DNA"/>
</dbReference>
<evidence type="ECO:0000313" key="4">
    <source>
        <dbReference type="EMBL" id="CAJ1384846.1"/>
    </source>
</evidence>
<gene>
    <name evidence="4" type="ORF">EVOR1521_LOCUS11616</name>
</gene>